<dbReference type="Proteomes" id="UP001165160">
    <property type="component" value="Unassembled WGS sequence"/>
</dbReference>
<gene>
    <name evidence="1" type="ORF">TrVE_jg5913</name>
</gene>
<dbReference type="EMBL" id="BRXX01000301">
    <property type="protein sequence ID" value="GMI03433.1"/>
    <property type="molecule type" value="Genomic_DNA"/>
</dbReference>
<proteinExistence type="predicted"/>
<comment type="caution">
    <text evidence="1">The sequence shown here is derived from an EMBL/GenBank/DDBJ whole genome shotgun (WGS) entry which is preliminary data.</text>
</comment>
<sequence>MGCCYSCFFDPGVPDNDEWRHMPAPDSAENYTIQKCGMFSKDYNVYHGTDEPSEDNRQLWMNKEGDWWTGKAYIDIENFHLKTEGEPNNPDDEKRGQVLWHSQFIDTPHFEQHVSFGAGRHERFLGFFDGYDSDDDDEYYGRVSHSGQFWNKFIVKFSCRTSAKISPGKTKKGVNFRPGIDLTLNVFSKGTAVRIVTRTWEEDRDEEGNVTGHHWAYHNHDQEFVDWIEYKLTAPGGVTVAIFRCQGTGNSSTWECPIFKATKEGGFFSEGDCNVETKDGWDPLLGLMLAHLCSSEYSPNQIKRDFVPNFPGRNRFRYGKANRPHGNLWYAPEGDDRDQETLNGTDYEGGISIDPEMFQAIPGYNREFYMVPPFSEEELAAEAEEEQELNQEKPKIEIDWGDLANCAPTQPCAVLRKVPAHMETDPETGLLIFVPISFEALTPPPAQEKVEEEIEVVIDESDDEE</sequence>
<evidence type="ECO:0000313" key="1">
    <source>
        <dbReference type="EMBL" id="GMI03433.1"/>
    </source>
</evidence>
<name>A0A9W7CCW4_9STRA</name>
<protein>
    <submittedName>
        <fullName evidence="1">Uncharacterized protein</fullName>
    </submittedName>
</protein>
<organism evidence="1 2">
    <name type="scientific">Triparma verrucosa</name>
    <dbReference type="NCBI Taxonomy" id="1606542"/>
    <lineage>
        <taxon>Eukaryota</taxon>
        <taxon>Sar</taxon>
        <taxon>Stramenopiles</taxon>
        <taxon>Ochrophyta</taxon>
        <taxon>Bolidophyceae</taxon>
        <taxon>Parmales</taxon>
        <taxon>Triparmaceae</taxon>
        <taxon>Triparma</taxon>
    </lineage>
</organism>
<keyword evidence="2" id="KW-1185">Reference proteome</keyword>
<reference evidence="2" key="1">
    <citation type="journal article" date="2023" name="Commun. Biol.">
        <title>Genome analysis of Parmales, the sister group of diatoms, reveals the evolutionary specialization of diatoms from phago-mixotrophs to photoautotrophs.</title>
        <authorList>
            <person name="Ban H."/>
            <person name="Sato S."/>
            <person name="Yoshikawa S."/>
            <person name="Yamada K."/>
            <person name="Nakamura Y."/>
            <person name="Ichinomiya M."/>
            <person name="Sato N."/>
            <person name="Blanc-Mathieu R."/>
            <person name="Endo H."/>
            <person name="Kuwata A."/>
            <person name="Ogata H."/>
        </authorList>
    </citation>
    <scope>NUCLEOTIDE SEQUENCE [LARGE SCALE GENOMIC DNA]</scope>
    <source>
        <strain evidence="2">NIES 3699</strain>
    </source>
</reference>
<accession>A0A9W7CCW4</accession>
<evidence type="ECO:0000313" key="2">
    <source>
        <dbReference type="Proteomes" id="UP001165160"/>
    </source>
</evidence>
<dbReference type="AlphaFoldDB" id="A0A9W7CCW4"/>